<feature type="transmembrane region" description="Helical" evidence="1">
    <location>
        <begin position="27"/>
        <end position="47"/>
    </location>
</feature>
<evidence type="ECO:0000256" key="1">
    <source>
        <dbReference type="SAM" id="Phobius"/>
    </source>
</evidence>
<keyword evidence="3" id="KW-1185">Reference proteome</keyword>
<dbReference type="InterPro" id="IPR032083">
    <property type="entry name" value="DUF4811"/>
</dbReference>
<gene>
    <name evidence="2" type="ORF">JCM31185_08490</name>
</gene>
<keyword evidence="1" id="KW-1133">Transmembrane helix</keyword>
<accession>A0ABQ5JMZ4</accession>
<sequence length="236" mass="26243">MLIGLNLLCITGLILVGLKVVVKHRRFWLILMGIVLIGSQGILIANVNQHWGAHIQTTQTTQSLYSLATMPGDNHVLVFRNVGSGKNQKQIYVATNKSNGKQKVMTYSDGATIQIRRNVSERAKRVKSVQRWVYDNRFAQFLFAGVMNNQQVKRTTISYRLPSNWYLMTSQQLGQAASELKQQQAALKASVTEQVKLAAQPGLAANPAALKQIKNQAMQQFVGKILAKNAVMRGTH</sequence>
<keyword evidence="1" id="KW-0812">Transmembrane</keyword>
<evidence type="ECO:0008006" key="4">
    <source>
        <dbReference type="Google" id="ProtNLM"/>
    </source>
</evidence>
<name>A0ABQ5JMZ4_9LACO</name>
<dbReference type="EMBL" id="BQXO01000002">
    <property type="protein sequence ID" value="GKT05560.1"/>
    <property type="molecule type" value="Genomic_DNA"/>
</dbReference>
<proteinExistence type="predicted"/>
<keyword evidence="1" id="KW-0472">Membrane</keyword>
<evidence type="ECO:0000313" key="2">
    <source>
        <dbReference type="EMBL" id="GKT05560.1"/>
    </source>
</evidence>
<evidence type="ECO:0000313" key="3">
    <source>
        <dbReference type="Proteomes" id="UP001628078"/>
    </source>
</evidence>
<reference evidence="2 3" key="1">
    <citation type="submission" date="2022-03" db="EMBL/GenBank/DDBJ databases">
        <title>Draft genome sequence of Furfurilactobacillus curtus JCM 31185.</title>
        <authorList>
            <person name="Suzuki S."/>
            <person name="Endo A."/>
            <person name="Kajikawa A."/>
        </authorList>
    </citation>
    <scope>NUCLEOTIDE SEQUENCE [LARGE SCALE GENOMIC DNA]</scope>
    <source>
        <strain evidence="2 3">JCM 31185</strain>
    </source>
</reference>
<comment type="caution">
    <text evidence="2">The sequence shown here is derived from an EMBL/GenBank/DDBJ whole genome shotgun (WGS) entry which is preliminary data.</text>
</comment>
<organism evidence="2 3">
    <name type="scientific">Furfurilactobacillus curtus</name>
    <dbReference type="NCBI Taxonomy" id="1746200"/>
    <lineage>
        <taxon>Bacteria</taxon>
        <taxon>Bacillati</taxon>
        <taxon>Bacillota</taxon>
        <taxon>Bacilli</taxon>
        <taxon>Lactobacillales</taxon>
        <taxon>Lactobacillaceae</taxon>
        <taxon>Furfurilactobacillus</taxon>
    </lineage>
</organism>
<dbReference type="Proteomes" id="UP001628078">
    <property type="component" value="Unassembled WGS sequence"/>
</dbReference>
<protein>
    <recommendedName>
        <fullName evidence="4">DUF4811 domain-containing protein</fullName>
    </recommendedName>
</protein>
<dbReference type="RefSeq" id="WP_407882903.1">
    <property type="nucleotide sequence ID" value="NZ_BQXO01000002.1"/>
</dbReference>
<dbReference type="Pfam" id="PF16069">
    <property type="entry name" value="DUF4811"/>
    <property type="match status" value="1"/>
</dbReference>